<protein>
    <recommendedName>
        <fullName evidence="3">DNA replication and repair protein RecF</fullName>
    </recommendedName>
</protein>
<comment type="similarity">
    <text evidence="2">Belongs to the RecF family.</text>
</comment>
<dbReference type="Gene3D" id="1.20.1050.90">
    <property type="entry name" value="RecF/RecN/SMC, N-terminal domain"/>
    <property type="match status" value="1"/>
</dbReference>
<keyword evidence="7" id="KW-0067">ATP-binding</keyword>
<keyword evidence="8" id="KW-0238">DNA-binding</keyword>
<dbReference type="PROSITE" id="PS00617">
    <property type="entry name" value="RECF_1"/>
    <property type="match status" value="1"/>
</dbReference>
<keyword evidence="5" id="KW-0235">DNA replication</keyword>
<comment type="caution">
    <text evidence="10">The sequence shown here is derived from an EMBL/GenBank/DDBJ whole genome shotgun (WGS) entry which is preliminary data.</text>
</comment>
<evidence type="ECO:0000256" key="8">
    <source>
        <dbReference type="ARBA" id="ARBA00023125"/>
    </source>
</evidence>
<dbReference type="GO" id="GO:0005524">
    <property type="term" value="F:ATP binding"/>
    <property type="evidence" value="ECO:0007669"/>
    <property type="project" value="UniProtKB-KW"/>
</dbReference>
<evidence type="ECO:0000256" key="5">
    <source>
        <dbReference type="ARBA" id="ARBA00022705"/>
    </source>
</evidence>
<evidence type="ECO:0000256" key="6">
    <source>
        <dbReference type="ARBA" id="ARBA00022741"/>
    </source>
</evidence>
<dbReference type="AlphaFoldDB" id="A0A644WZY6"/>
<dbReference type="NCBIfam" id="TIGR00611">
    <property type="entry name" value="recf"/>
    <property type="match status" value="1"/>
</dbReference>
<dbReference type="PROSITE" id="PS00618">
    <property type="entry name" value="RECF_2"/>
    <property type="match status" value="1"/>
</dbReference>
<dbReference type="HAMAP" id="MF_00365">
    <property type="entry name" value="RecF"/>
    <property type="match status" value="1"/>
</dbReference>
<evidence type="ECO:0000259" key="9">
    <source>
        <dbReference type="Pfam" id="PF02463"/>
    </source>
</evidence>
<evidence type="ECO:0000256" key="3">
    <source>
        <dbReference type="ARBA" id="ARBA00020170"/>
    </source>
</evidence>
<evidence type="ECO:0000256" key="4">
    <source>
        <dbReference type="ARBA" id="ARBA00022490"/>
    </source>
</evidence>
<keyword evidence="4" id="KW-0963">Cytoplasm</keyword>
<dbReference type="PANTHER" id="PTHR32182">
    <property type="entry name" value="DNA REPLICATION AND REPAIR PROTEIN RECF"/>
    <property type="match status" value="1"/>
</dbReference>
<dbReference type="GO" id="GO:0003697">
    <property type="term" value="F:single-stranded DNA binding"/>
    <property type="evidence" value="ECO:0007669"/>
    <property type="project" value="InterPro"/>
</dbReference>
<dbReference type="GO" id="GO:0006302">
    <property type="term" value="P:double-strand break repair"/>
    <property type="evidence" value="ECO:0007669"/>
    <property type="project" value="TreeGrafter"/>
</dbReference>
<evidence type="ECO:0000256" key="2">
    <source>
        <dbReference type="ARBA" id="ARBA00008016"/>
    </source>
</evidence>
<gene>
    <name evidence="10" type="primary">recF_26</name>
    <name evidence="10" type="ORF">SDC9_55424</name>
</gene>
<proteinExistence type="inferred from homology"/>
<dbReference type="GO" id="GO:0006260">
    <property type="term" value="P:DNA replication"/>
    <property type="evidence" value="ECO:0007669"/>
    <property type="project" value="UniProtKB-KW"/>
</dbReference>
<dbReference type="SUPFAM" id="SSF52540">
    <property type="entry name" value="P-loop containing nucleoside triphosphate hydrolases"/>
    <property type="match status" value="1"/>
</dbReference>
<name>A0A644WZY6_9ZZZZ</name>
<evidence type="ECO:0000313" key="10">
    <source>
        <dbReference type="EMBL" id="MPM09108.1"/>
    </source>
</evidence>
<dbReference type="EMBL" id="VSSQ01001530">
    <property type="protein sequence ID" value="MPM09108.1"/>
    <property type="molecule type" value="Genomic_DNA"/>
</dbReference>
<dbReference type="InterPro" id="IPR042174">
    <property type="entry name" value="RecF_2"/>
</dbReference>
<keyword evidence="6" id="KW-0547">Nucleotide-binding</keyword>
<dbReference type="GO" id="GO:0005737">
    <property type="term" value="C:cytoplasm"/>
    <property type="evidence" value="ECO:0007669"/>
    <property type="project" value="UniProtKB-SubCell"/>
</dbReference>
<reference evidence="10" key="1">
    <citation type="submission" date="2019-08" db="EMBL/GenBank/DDBJ databases">
        <authorList>
            <person name="Kucharzyk K."/>
            <person name="Murdoch R.W."/>
            <person name="Higgins S."/>
            <person name="Loffler F."/>
        </authorList>
    </citation>
    <scope>NUCLEOTIDE SEQUENCE</scope>
</reference>
<dbReference type="InterPro" id="IPR027417">
    <property type="entry name" value="P-loop_NTPase"/>
</dbReference>
<sequence length="361" mass="42513">MRFIELWANQFRNIAAERIPVDNRQVFLIGPNGQGKTNLLEAIYTLCYGSSFRTNQLKELTAHGQKAFKIEGRYLGDDHVVHTLVLEWKDGKRSLVLDDREVKDRKELIYNIPCIVFSHDDIFFIKGEPEQRRRFFDQTMSMYNPLFFDDLRRYRLVLRQRNQAIKDGRLELLALYDLQLAKYGLAIQSERTRAVYEFDQIFPSMYKNVSQSSLDVHIEYHPSWSDCATEDEIVEYLARTRSRDLSLLTTTSGIHRDRFLVMEDRQPFSQTGSTGQLRLASLIFRTAQMAFFQKKTGKEPLILVDDVLLELDFKKREQFLHLMQTYCQAFFTFLPEEHYFSELADEGALLYTVQEGRFLRS</sequence>
<dbReference type="Gene3D" id="3.40.50.300">
    <property type="entry name" value="P-loop containing nucleotide triphosphate hydrolases"/>
    <property type="match status" value="1"/>
</dbReference>
<dbReference type="GO" id="GO:0000731">
    <property type="term" value="P:DNA synthesis involved in DNA repair"/>
    <property type="evidence" value="ECO:0007669"/>
    <property type="project" value="TreeGrafter"/>
</dbReference>
<dbReference type="PANTHER" id="PTHR32182:SF0">
    <property type="entry name" value="DNA REPLICATION AND REPAIR PROTEIN RECF"/>
    <property type="match status" value="1"/>
</dbReference>
<evidence type="ECO:0000256" key="1">
    <source>
        <dbReference type="ARBA" id="ARBA00004496"/>
    </source>
</evidence>
<comment type="subcellular location">
    <subcellularLocation>
        <location evidence="1">Cytoplasm</location>
    </subcellularLocation>
</comment>
<dbReference type="InterPro" id="IPR001238">
    <property type="entry name" value="DNA-binding_RecF"/>
</dbReference>
<dbReference type="InterPro" id="IPR018078">
    <property type="entry name" value="DNA-binding_RecF_CS"/>
</dbReference>
<organism evidence="10">
    <name type="scientific">bioreactor metagenome</name>
    <dbReference type="NCBI Taxonomy" id="1076179"/>
    <lineage>
        <taxon>unclassified sequences</taxon>
        <taxon>metagenomes</taxon>
        <taxon>ecological metagenomes</taxon>
    </lineage>
</organism>
<dbReference type="InterPro" id="IPR003395">
    <property type="entry name" value="RecF/RecN/SMC_N"/>
</dbReference>
<dbReference type="Pfam" id="PF02463">
    <property type="entry name" value="SMC_N"/>
    <property type="match status" value="1"/>
</dbReference>
<accession>A0A644WZY6</accession>
<feature type="domain" description="RecF/RecN/SMC N-terminal" evidence="9">
    <location>
        <begin position="6"/>
        <end position="332"/>
    </location>
</feature>
<evidence type="ECO:0000256" key="7">
    <source>
        <dbReference type="ARBA" id="ARBA00022840"/>
    </source>
</evidence>